<dbReference type="SMART" id="SM00275">
    <property type="entry name" value="G_alpha"/>
    <property type="match status" value="1"/>
</dbReference>
<dbReference type="GO" id="GO:0007191">
    <property type="term" value="P:adenylate cyclase-activating dopamine receptor signaling pathway"/>
    <property type="evidence" value="ECO:0007669"/>
    <property type="project" value="TreeGrafter"/>
</dbReference>
<dbReference type="InterPro" id="IPR000367">
    <property type="entry name" value="Gprotein_alpha_S"/>
</dbReference>
<comment type="function">
    <text evidence="10">Guanine nucleotide-binding proteins (G proteins) function as transducers in numerous signaling pathways controlled by G protein-coupled receptors (GPCRs).</text>
</comment>
<dbReference type="AlphaFoldDB" id="A0A9Q0MFH8"/>
<dbReference type="GO" id="GO:0046872">
    <property type="term" value="F:metal ion binding"/>
    <property type="evidence" value="ECO:0007669"/>
    <property type="project" value="UniProtKB-UniRule"/>
</dbReference>
<dbReference type="SUPFAM" id="SSF52540">
    <property type="entry name" value="P-loop containing nucleoside triphosphate hydrolases"/>
    <property type="match status" value="1"/>
</dbReference>
<dbReference type="Gene3D" id="1.10.400.10">
    <property type="entry name" value="GI Alpha 1, domain 2-like"/>
    <property type="match status" value="1"/>
</dbReference>
<feature type="binding site" evidence="8">
    <location>
        <position position="313"/>
    </location>
    <ligand>
        <name>GTP</name>
        <dbReference type="ChEBI" id="CHEBI:37565"/>
    </ligand>
</feature>
<feature type="binding site" evidence="8">
    <location>
        <begin position="159"/>
        <end position="163"/>
    </location>
    <ligand>
        <name>GTP</name>
        <dbReference type="ChEBI" id="CHEBI:37565"/>
    </ligand>
</feature>
<organism evidence="11 12">
    <name type="scientific">Blomia tropicalis</name>
    <name type="common">Mite</name>
    <dbReference type="NCBI Taxonomy" id="40697"/>
    <lineage>
        <taxon>Eukaryota</taxon>
        <taxon>Metazoa</taxon>
        <taxon>Ecdysozoa</taxon>
        <taxon>Arthropoda</taxon>
        <taxon>Chelicerata</taxon>
        <taxon>Arachnida</taxon>
        <taxon>Acari</taxon>
        <taxon>Acariformes</taxon>
        <taxon>Sarcoptiformes</taxon>
        <taxon>Astigmata</taxon>
        <taxon>Glycyphagoidea</taxon>
        <taxon>Echimyopodidae</taxon>
        <taxon>Blomia</taxon>
    </lineage>
</organism>
<dbReference type="PANTHER" id="PTHR10218:SF367">
    <property type="entry name" value="GUANINE NUCLEOTIDE-BINDING PROTEIN G(F) SUBUNIT ALPHA"/>
    <property type="match status" value="1"/>
</dbReference>
<keyword evidence="2 9" id="KW-0479">Metal-binding</keyword>
<dbReference type="SUPFAM" id="SSF47895">
    <property type="entry name" value="Transducin (alpha subunit), insertion domain"/>
    <property type="match status" value="1"/>
</dbReference>
<dbReference type="InterPro" id="IPR001019">
    <property type="entry name" value="Gprotein_alpha_su"/>
</dbReference>
<keyword evidence="5 8" id="KW-0342">GTP-binding</keyword>
<dbReference type="PRINTS" id="PR00443">
    <property type="entry name" value="GPROTEINAS"/>
</dbReference>
<gene>
    <name evidence="11" type="ORF">RDWZM_003486</name>
</gene>
<dbReference type="Proteomes" id="UP001142055">
    <property type="component" value="Chromosome 1"/>
</dbReference>
<name>A0A9Q0MFH8_BLOTA</name>
<evidence type="ECO:0000313" key="11">
    <source>
        <dbReference type="EMBL" id="KAJ6224941.1"/>
    </source>
</evidence>
<feature type="binding site" evidence="8">
    <location>
        <begin position="228"/>
        <end position="231"/>
    </location>
    <ligand>
        <name>GTP</name>
        <dbReference type="ChEBI" id="CHEBI:37565"/>
    </ligand>
</feature>
<comment type="subunit">
    <text evidence="10">G proteins are composed of 3 units; alpha, beta and gamma. The alpha chain contains the guanine nucleotide binding site.</text>
</comment>
<feature type="binding site" evidence="8">
    <location>
        <begin position="101"/>
        <end position="102"/>
    </location>
    <ligand>
        <name>GTP</name>
        <dbReference type="ChEBI" id="CHEBI:37565"/>
    </ligand>
</feature>
<dbReference type="PANTHER" id="PTHR10218">
    <property type="entry name" value="GTP-BINDING PROTEIN ALPHA SUBUNIT"/>
    <property type="match status" value="1"/>
</dbReference>
<dbReference type="GO" id="GO:0005525">
    <property type="term" value="F:GTP binding"/>
    <property type="evidence" value="ECO:0007669"/>
    <property type="project" value="UniProtKB-UniRule"/>
</dbReference>
<dbReference type="FunFam" id="1.10.400.10:FF:000003">
    <property type="entry name" value="Guanine nucleotide-binding protein G(S) subunit alpha"/>
    <property type="match status" value="1"/>
</dbReference>
<dbReference type="OMA" id="NCFGESD"/>
<evidence type="ECO:0000256" key="2">
    <source>
        <dbReference type="ARBA" id="ARBA00022723"/>
    </source>
</evidence>
<dbReference type="GO" id="GO:0005834">
    <property type="term" value="C:heterotrimeric G-protein complex"/>
    <property type="evidence" value="ECO:0007669"/>
    <property type="project" value="UniProtKB-UniRule"/>
</dbReference>
<keyword evidence="3 8" id="KW-0547">Nucleotide-binding</keyword>
<evidence type="ECO:0000256" key="7">
    <source>
        <dbReference type="ARBA" id="ARBA00023288"/>
    </source>
</evidence>
<dbReference type="InterPro" id="IPR027417">
    <property type="entry name" value="P-loop_NTPase"/>
</dbReference>
<evidence type="ECO:0000256" key="5">
    <source>
        <dbReference type="ARBA" id="ARBA00023134"/>
    </source>
</evidence>
<dbReference type="Gene3D" id="3.40.50.300">
    <property type="entry name" value="P-loop containing nucleotide triphosphate hydrolases"/>
    <property type="match status" value="1"/>
</dbReference>
<feature type="binding site" evidence="9">
    <location>
        <position position="132"/>
    </location>
    <ligand>
        <name>Mg(2+)</name>
        <dbReference type="ChEBI" id="CHEBI:18420"/>
    </ligand>
</feature>
<keyword evidence="4 9" id="KW-0460">Magnesium</keyword>
<evidence type="ECO:0000256" key="9">
    <source>
        <dbReference type="PIRSR" id="PIRSR601019-2"/>
    </source>
</evidence>
<dbReference type="GO" id="GO:0003924">
    <property type="term" value="F:GTPase activity"/>
    <property type="evidence" value="ECO:0007669"/>
    <property type="project" value="UniProtKB-UniRule"/>
</dbReference>
<dbReference type="PRINTS" id="PR00318">
    <property type="entry name" value="GPROTEINA"/>
</dbReference>
<reference evidence="11" key="1">
    <citation type="submission" date="2022-12" db="EMBL/GenBank/DDBJ databases">
        <title>Genome assemblies of Blomia tropicalis.</title>
        <authorList>
            <person name="Cui Y."/>
        </authorList>
    </citation>
    <scope>NUCLEOTIDE SEQUENCE</scope>
    <source>
        <tissue evidence="11">Adult mites</tissue>
    </source>
</reference>
<keyword evidence="7" id="KW-0449">Lipoprotein</keyword>
<keyword evidence="12" id="KW-1185">Reference proteome</keyword>
<dbReference type="GO" id="GO:0005737">
    <property type="term" value="C:cytoplasm"/>
    <property type="evidence" value="ECO:0007669"/>
    <property type="project" value="TreeGrafter"/>
</dbReference>
<keyword evidence="6 10" id="KW-0807">Transducer</keyword>
<proteinExistence type="inferred from homology"/>
<evidence type="ECO:0000256" key="6">
    <source>
        <dbReference type="ARBA" id="ARBA00023224"/>
    </source>
</evidence>
<comment type="subcellular location">
    <subcellularLocation>
        <location evidence="10">Cell membrane</location>
    </subcellularLocation>
</comment>
<evidence type="ECO:0000256" key="10">
    <source>
        <dbReference type="RuleBase" id="RU369121"/>
    </source>
</evidence>
<sequence length="339" mass="40249">MKILHIQGFSPEERLEKAQEIRENVFEAIKELTSNMAYLKPPVHLKNEENAESLEFINTLDMTLMSSYDYPDEFFEHVKRLWSDPGIQECYFRSNEFFLIDSTKYFLDKIDEIRDINFSPSDQDILRSRRRTSNIQRIEFNVKVPKQYGGGSQPFWMFDVGGQRGERRKWIQVFDGITAVLFVVDSSGFDTKLREDGTKNRLKECLELFEDVWFSKYLINTGFILFLNKQDILKEKIERGSKIENYFPEYKDYKVSSKETDPNDEYTRARCFIRDKFLEITKKSRDHRSIGSQNSFNESMKVKRECFFHFTTATDTNNIKRVFDDVHTMILVKTIDNII</sequence>
<evidence type="ECO:0000256" key="8">
    <source>
        <dbReference type="PIRSR" id="PIRSR601019-1"/>
    </source>
</evidence>
<dbReference type="GO" id="GO:0007606">
    <property type="term" value="P:sensory perception of chemical stimulus"/>
    <property type="evidence" value="ECO:0007669"/>
    <property type="project" value="TreeGrafter"/>
</dbReference>
<dbReference type="GO" id="GO:0031683">
    <property type="term" value="F:G-protein beta/gamma-subunit complex binding"/>
    <property type="evidence" value="ECO:0007669"/>
    <property type="project" value="UniProtKB-UniRule"/>
</dbReference>
<protein>
    <recommendedName>
        <fullName evidence="10">Guanine nucleotide-binding protein G(s) subunit alpha</fullName>
    </recommendedName>
    <alternativeName>
        <fullName evidence="10">Adenylate cyclase-stimulating G alpha protein</fullName>
    </alternativeName>
</protein>
<comment type="caution">
    <text evidence="11">The sequence shown here is derived from an EMBL/GenBank/DDBJ whole genome shotgun (WGS) entry which is preliminary data.</text>
</comment>
<dbReference type="Pfam" id="PF00503">
    <property type="entry name" value="G-alpha"/>
    <property type="match status" value="1"/>
</dbReference>
<evidence type="ECO:0000256" key="4">
    <source>
        <dbReference type="ARBA" id="ARBA00022842"/>
    </source>
</evidence>
<evidence type="ECO:0000256" key="1">
    <source>
        <dbReference type="ARBA" id="ARBA00007172"/>
    </source>
</evidence>
<dbReference type="EMBL" id="JAPWDV010000001">
    <property type="protein sequence ID" value="KAJ6224941.1"/>
    <property type="molecule type" value="Genomic_DNA"/>
</dbReference>
<feature type="binding site" evidence="8">
    <location>
        <begin position="126"/>
        <end position="132"/>
    </location>
    <ligand>
        <name>GTP</name>
        <dbReference type="ChEBI" id="CHEBI:37565"/>
    </ligand>
</feature>
<dbReference type="CDD" id="cd00066">
    <property type="entry name" value="G-alpha"/>
    <property type="match status" value="1"/>
</dbReference>
<evidence type="ECO:0000313" key="12">
    <source>
        <dbReference type="Proteomes" id="UP001142055"/>
    </source>
</evidence>
<dbReference type="FunFam" id="3.40.50.300:FF:006178">
    <property type="entry name" value="Guanine nucleotide-binding protein G(s) subunit alpha isoforms short"/>
    <property type="match status" value="1"/>
</dbReference>
<keyword evidence="10" id="KW-0472">Membrane</keyword>
<dbReference type="GO" id="GO:0001664">
    <property type="term" value="F:G protein-coupled receptor binding"/>
    <property type="evidence" value="ECO:0007669"/>
    <property type="project" value="TreeGrafter"/>
</dbReference>
<dbReference type="PROSITE" id="PS51882">
    <property type="entry name" value="G_ALPHA"/>
    <property type="match status" value="1"/>
</dbReference>
<comment type="similarity">
    <text evidence="1 10">Belongs to the G-alpha family. G(s) subfamily.</text>
</comment>
<keyword evidence="10" id="KW-1003">Cell membrane</keyword>
<evidence type="ECO:0000256" key="3">
    <source>
        <dbReference type="ARBA" id="ARBA00022741"/>
    </source>
</evidence>
<dbReference type="InterPro" id="IPR011025">
    <property type="entry name" value="GproteinA_insert"/>
</dbReference>
<accession>A0A9Q0MFH8</accession>